<dbReference type="EMBL" id="CADEPM010000012">
    <property type="protein sequence ID" value="CAB3410958.1"/>
    <property type="molecule type" value="Genomic_DNA"/>
</dbReference>
<comment type="caution">
    <text evidence="2">The sequence shown here is derived from an EMBL/GenBank/DDBJ whole genome shotgun (WGS) entry which is preliminary data.</text>
</comment>
<feature type="transmembrane region" description="Helical" evidence="1">
    <location>
        <begin position="65"/>
        <end position="87"/>
    </location>
</feature>
<dbReference type="OrthoDB" id="5851048at2759"/>
<feature type="transmembrane region" description="Helical" evidence="1">
    <location>
        <begin position="337"/>
        <end position="353"/>
    </location>
</feature>
<organism evidence="2 3">
    <name type="scientific">Caenorhabditis bovis</name>
    <dbReference type="NCBI Taxonomy" id="2654633"/>
    <lineage>
        <taxon>Eukaryota</taxon>
        <taxon>Metazoa</taxon>
        <taxon>Ecdysozoa</taxon>
        <taxon>Nematoda</taxon>
        <taxon>Chromadorea</taxon>
        <taxon>Rhabditida</taxon>
        <taxon>Rhabditina</taxon>
        <taxon>Rhabditomorpha</taxon>
        <taxon>Rhabditoidea</taxon>
        <taxon>Rhabditidae</taxon>
        <taxon>Peloderinae</taxon>
        <taxon>Caenorhabditis</taxon>
    </lineage>
</organism>
<feature type="transmembrane region" description="Helical" evidence="1">
    <location>
        <begin position="259"/>
        <end position="279"/>
    </location>
</feature>
<feature type="transmembrane region" description="Helical" evidence="1">
    <location>
        <begin position="219"/>
        <end position="239"/>
    </location>
</feature>
<feature type="transmembrane region" description="Helical" evidence="1">
    <location>
        <begin position="468"/>
        <end position="489"/>
    </location>
</feature>
<proteinExistence type="predicted"/>
<evidence type="ECO:0000313" key="2">
    <source>
        <dbReference type="EMBL" id="CAB3410958.1"/>
    </source>
</evidence>
<feature type="transmembrane region" description="Helical" evidence="1">
    <location>
        <begin position="196"/>
        <end position="212"/>
    </location>
</feature>
<keyword evidence="1" id="KW-0472">Membrane</keyword>
<accession>A0A8S1FCH1</accession>
<keyword evidence="1" id="KW-1133">Transmembrane helix</keyword>
<feature type="transmembrane region" description="Helical" evidence="1">
    <location>
        <begin position="39"/>
        <end position="58"/>
    </location>
</feature>
<feature type="transmembrane region" description="Helical" evidence="1">
    <location>
        <begin position="115"/>
        <end position="137"/>
    </location>
</feature>
<dbReference type="Proteomes" id="UP000494206">
    <property type="component" value="Unassembled WGS sequence"/>
</dbReference>
<name>A0A8S1FCH1_9PELO</name>
<evidence type="ECO:0000256" key="1">
    <source>
        <dbReference type="SAM" id="Phobius"/>
    </source>
</evidence>
<feature type="transmembrane region" description="Helical" evidence="1">
    <location>
        <begin position="422"/>
        <end position="441"/>
    </location>
</feature>
<dbReference type="AlphaFoldDB" id="A0A8S1FCH1"/>
<evidence type="ECO:0000313" key="3">
    <source>
        <dbReference type="Proteomes" id="UP000494206"/>
    </source>
</evidence>
<gene>
    <name evidence="2" type="ORF">CBOVIS_LOCUS12401</name>
</gene>
<feature type="transmembrane region" description="Helical" evidence="1">
    <location>
        <begin position="7"/>
        <end position="27"/>
    </location>
</feature>
<protein>
    <submittedName>
        <fullName evidence="2">Uncharacterized protein</fullName>
    </submittedName>
</protein>
<feature type="transmembrane region" description="Helical" evidence="1">
    <location>
        <begin position="365"/>
        <end position="385"/>
    </location>
</feature>
<keyword evidence="1" id="KW-0812">Transmembrane</keyword>
<reference evidence="2 3" key="1">
    <citation type="submission" date="2020-04" db="EMBL/GenBank/DDBJ databases">
        <authorList>
            <person name="Laetsch R D."/>
            <person name="Stevens L."/>
            <person name="Kumar S."/>
            <person name="Blaxter L. M."/>
        </authorList>
    </citation>
    <scope>NUCLEOTIDE SEQUENCE [LARGE SCALE GENOMIC DNA]</scope>
</reference>
<feature type="transmembrane region" description="Helical" evidence="1">
    <location>
        <begin position="299"/>
        <end position="322"/>
    </location>
</feature>
<feature type="transmembrane region" description="Helical" evidence="1">
    <location>
        <begin position="158"/>
        <end position="176"/>
    </location>
</feature>
<feature type="transmembrane region" description="Helical" evidence="1">
    <location>
        <begin position="501"/>
        <end position="522"/>
    </location>
</feature>
<sequence>MRNDRNLCYTLVVVGALALLNAIVNTLSRPANCRGHVISIHWINTIILLAGLAPFIFYQKTIKTYTAIVVTNLISFGISIACTISDVTNIYKVLLNNDAQSLIVDQSELDTRKHLFIYNCVDLVLCTLAACISHQLIKNRIAIAPILHLVDSRKMQGLGVSLIIVSVLGILVHLFQRLIAVHHNMGVVLDMYTIDEFSWLVISLTTGVCVFLSSQGNQLVQTCSFVLSGALIYPAFFYTWLDYRITISIHSEFLLKQSIFSICLNFAQIVVLCCTFLTFTTSIRDMPQVAIGRPHKLTLVGFAVFFLAVAIGLVDTALYSLFAGQFRQVFTTSDHKLPFFALFLSLFSGVSVYQKFNYITIPATLIIAILAVNSTYLHIFAYLYIRWNGFNLNKDILFVTKEEYEKRVNVSTSTVSQYIDNYLHVSSLIAAFGLAIFLMIVSRSHSPNDENDSALSSKEIHERRIRNYGVAMLIGAICVLIVGISTFFINDLEHPILTIYLEIYQIVVALGITTFALFQVLVSEKLSKFPIFTNALLMLSIIRCVDILTQIDYRDAGESPLGWLVHVIVEYLSIFAHFLTIGEILQIQGAGRELLEPADVPMSFENPIGNATDENGYILLRANETN</sequence>
<keyword evidence="3" id="KW-1185">Reference proteome</keyword>